<dbReference type="InParanoid" id="I7M220"/>
<keyword evidence="2" id="KW-1185">Reference proteome</keyword>
<proteinExistence type="predicted"/>
<name>I7M220_TETTS</name>
<protein>
    <submittedName>
        <fullName evidence="1">Uncharacterized protein</fullName>
    </submittedName>
</protein>
<dbReference type="HOGENOM" id="CLU_546911_0_0_1"/>
<dbReference type="AlphaFoldDB" id="I7M220"/>
<accession>I7M220</accession>
<dbReference type="RefSeq" id="XP_001018569.1">
    <property type="nucleotide sequence ID" value="XM_001018569.1"/>
</dbReference>
<evidence type="ECO:0000313" key="1">
    <source>
        <dbReference type="EMBL" id="EAR98324.1"/>
    </source>
</evidence>
<evidence type="ECO:0000313" key="2">
    <source>
        <dbReference type="Proteomes" id="UP000009168"/>
    </source>
</evidence>
<gene>
    <name evidence="1" type="ORF">TTHERM_00285550</name>
</gene>
<dbReference type="KEGG" id="tet:TTHERM_00285550"/>
<dbReference type="EMBL" id="GG662651">
    <property type="protein sequence ID" value="EAR98324.1"/>
    <property type="molecule type" value="Genomic_DNA"/>
</dbReference>
<dbReference type="Proteomes" id="UP000009168">
    <property type="component" value="Unassembled WGS sequence"/>
</dbReference>
<sequence>MDKSLTSNYSIQQYSNLLVKVLSTLKQVQHFAKSSQPELVNNFDCLKTFEYVSNHLSKFDIKNLITEIPSLCSPSSSEPLSITFIQKKRGFIIPWHMIYICFVLEQCQSAHEFQDKMMKIQVKPKKGDAIFNESNLIAGKGLYLRGILQVANKNIDAEEQFKNTNEQSVSCVVADFIEHFQFYKLNIQLADFEQLAEKMKKDDYPLFQKHPQIKVVWGEKREENKNFQDMFEKHLSFINFLHTIYEFQFMNESNDDNVLIIMSIEFALSKQDEQKNFLQYVSNTIQECKRVNSSVVIFSSNHDFQAQKTSFESIKHQFPLIQESGNDQHFLFKYLIEIFQKDEVLQFKNPKKSSLPKRADITQGSLILWGDQNKNEKNLEYYNRLRKAFQEQTVLQIFTTSEMRRIPLENPNKIHIVVMSSLFSSETKNNISNLNWCQQAILEHDLNCTHLILFTSEQSIERNKWDQDFKKKHPNILITTSYKELEELISKENFLNQKH</sequence>
<reference evidence="2" key="1">
    <citation type="journal article" date="2006" name="PLoS Biol.">
        <title>Macronuclear genome sequence of the ciliate Tetrahymena thermophila, a model eukaryote.</title>
        <authorList>
            <person name="Eisen J.A."/>
            <person name="Coyne R.S."/>
            <person name="Wu M."/>
            <person name="Wu D."/>
            <person name="Thiagarajan M."/>
            <person name="Wortman J.R."/>
            <person name="Badger J.H."/>
            <person name="Ren Q."/>
            <person name="Amedeo P."/>
            <person name="Jones K.M."/>
            <person name="Tallon L.J."/>
            <person name="Delcher A.L."/>
            <person name="Salzberg S.L."/>
            <person name="Silva J.C."/>
            <person name="Haas B.J."/>
            <person name="Majoros W.H."/>
            <person name="Farzad M."/>
            <person name="Carlton J.M."/>
            <person name="Smith R.K. Jr."/>
            <person name="Garg J."/>
            <person name="Pearlman R.E."/>
            <person name="Karrer K.M."/>
            <person name="Sun L."/>
            <person name="Manning G."/>
            <person name="Elde N.C."/>
            <person name="Turkewitz A.P."/>
            <person name="Asai D.J."/>
            <person name="Wilkes D.E."/>
            <person name="Wang Y."/>
            <person name="Cai H."/>
            <person name="Collins K."/>
            <person name="Stewart B.A."/>
            <person name="Lee S.R."/>
            <person name="Wilamowska K."/>
            <person name="Weinberg Z."/>
            <person name="Ruzzo W.L."/>
            <person name="Wloga D."/>
            <person name="Gaertig J."/>
            <person name="Frankel J."/>
            <person name="Tsao C.-C."/>
            <person name="Gorovsky M.A."/>
            <person name="Keeling P.J."/>
            <person name="Waller R.F."/>
            <person name="Patron N.J."/>
            <person name="Cherry J.M."/>
            <person name="Stover N.A."/>
            <person name="Krieger C.J."/>
            <person name="del Toro C."/>
            <person name="Ryder H.F."/>
            <person name="Williamson S.C."/>
            <person name="Barbeau R.A."/>
            <person name="Hamilton E.P."/>
            <person name="Orias E."/>
        </authorList>
    </citation>
    <scope>NUCLEOTIDE SEQUENCE [LARGE SCALE GENOMIC DNA]</scope>
    <source>
        <strain evidence="2">SB210</strain>
    </source>
</reference>
<dbReference type="GeneID" id="7823845"/>
<organism evidence="1 2">
    <name type="scientific">Tetrahymena thermophila (strain SB210)</name>
    <dbReference type="NCBI Taxonomy" id="312017"/>
    <lineage>
        <taxon>Eukaryota</taxon>
        <taxon>Sar</taxon>
        <taxon>Alveolata</taxon>
        <taxon>Ciliophora</taxon>
        <taxon>Intramacronucleata</taxon>
        <taxon>Oligohymenophorea</taxon>
        <taxon>Hymenostomatida</taxon>
        <taxon>Tetrahymenina</taxon>
        <taxon>Tetrahymenidae</taxon>
        <taxon>Tetrahymena</taxon>
    </lineage>
</organism>